<comment type="caution">
    <text evidence="2">The sequence shown here is derived from an EMBL/GenBank/DDBJ whole genome shotgun (WGS) entry which is preliminary data.</text>
</comment>
<dbReference type="AlphaFoldDB" id="A0A2A8PNH3"/>
<evidence type="ECO:0000313" key="3">
    <source>
        <dbReference type="Proteomes" id="UP000220635"/>
    </source>
</evidence>
<keyword evidence="1" id="KW-0472">Membrane</keyword>
<keyword evidence="1" id="KW-0812">Transmembrane</keyword>
<accession>A0A2A8PNH3</accession>
<feature type="transmembrane region" description="Helical" evidence="1">
    <location>
        <begin position="35"/>
        <end position="54"/>
    </location>
</feature>
<gene>
    <name evidence="2" type="ORF">CN425_27105</name>
</gene>
<sequence length="59" mass="6943">MIGLMIAVHGLLLLFGWLEYKLFLIVWGFMNCATYFYLIIRVPLIICINSLLVFKNVKY</sequence>
<organism evidence="2 3">
    <name type="scientific">Bacillus cereus</name>
    <dbReference type="NCBI Taxonomy" id="1396"/>
    <lineage>
        <taxon>Bacteria</taxon>
        <taxon>Bacillati</taxon>
        <taxon>Bacillota</taxon>
        <taxon>Bacilli</taxon>
        <taxon>Bacillales</taxon>
        <taxon>Bacillaceae</taxon>
        <taxon>Bacillus</taxon>
        <taxon>Bacillus cereus group</taxon>
    </lineage>
</organism>
<dbReference type="EMBL" id="NTWE01000082">
    <property type="protein sequence ID" value="PEV94954.1"/>
    <property type="molecule type" value="Genomic_DNA"/>
</dbReference>
<protein>
    <submittedName>
        <fullName evidence="2">Uncharacterized protein</fullName>
    </submittedName>
</protein>
<evidence type="ECO:0000256" key="1">
    <source>
        <dbReference type="SAM" id="Phobius"/>
    </source>
</evidence>
<reference evidence="2 3" key="1">
    <citation type="submission" date="2017-09" db="EMBL/GenBank/DDBJ databases">
        <title>Large-scale bioinformatics analysis of Bacillus genomes uncovers conserved roles of natural products in bacterial physiology.</title>
        <authorList>
            <consortium name="Agbiome Team Llc"/>
            <person name="Bleich R.M."/>
            <person name="Grubbs K.J."/>
            <person name="Santa Maria K.C."/>
            <person name="Allen S.E."/>
            <person name="Farag S."/>
            <person name="Shank E.A."/>
            <person name="Bowers A."/>
        </authorList>
    </citation>
    <scope>NUCLEOTIDE SEQUENCE [LARGE SCALE GENOMIC DNA]</scope>
    <source>
        <strain evidence="2 3">AFS010695</strain>
    </source>
</reference>
<name>A0A2A8PNH3_BACCE</name>
<keyword evidence="1" id="KW-1133">Transmembrane helix</keyword>
<feature type="transmembrane region" description="Helical" evidence="1">
    <location>
        <begin position="7"/>
        <end position="29"/>
    </location>
</feature>
<dbReference type="Proteomes" id="UP000220635">
    <property type="component" value="Unassembled WGS sequence"/>
</dbReference>
<proteinExistence type="predicted"/>
<evidence type="ECO:0000313" key="2">
    <source>
        <dbReference type="EMBL" id="PEV94954.1"/>
    </source>
</evidence>